<evidence type="ECO:0000256" key="8">
    <source>
        <dbReference type="ARBA" id="ARBA00022618"/>
    </source>
</evidence>
<evidence type="ECO:0000256" key="6">
    <source>
        <dbReference type="ARBA" id="ARBA00022454"/>
    </source>
</evidence>
<evidence type="ECO:0000256" key="12">
    <source>
        <dbReference type="ARBA" id="ARBA00022838"/>
    </source>
</evidence>
<keyword evidence="13" id="KW-0206">Cytoskeleton</keyword>
<evidence type="ECO:0000256" key="15">
    <source>
        <dbReference type="ARBA" id="ARBA00023306"/>
    </source>
</evidence>
<dbReference type="GeneID" id="30029942"/>
<keyword evidence="8" id="KW-0132">Cell division</keyword>
<reference evidence="18 19" key="1">
    <citation type="submission" date="2016-05" db="EMBL/GenBank/DDBJ databases">
        <title>Comparative genomics of biotechnologically important yeasts.</title>
        <authorList>
            <consortium name="DOE Joint Genome Institute"/>
            <person name="Riley R."/>
            <person name="Haridas S."/>
            <person name="Wolfe K.H."/>
            <person name="Lopes M.R."/>
            <person name="Hittinger C.T."/>
            <person name="Goker M."/>
            <person name="Salamov A."/>
            <person name="Wisecaver J."/>
            <person name="Long T.M."/>
            <person name="Aerts A.L."/>
            <person name="Barry K."/>
            <person name="Choi C."/>
            <person name="Clum A."/>
            <person name="Coughlan A.Y."/>
            <person name="Deshpande S."/>
            <person name="Douglass A.P."/>
            <person name="Hanson S.J."/>
            <person name="Klenk H.-P."/>
            <person name="LaButti K."/>
            <person name="Lapidus A."/>
            <person name="Lindquist E."/>
            <person name="Lipzen A."/>
            <person name="Meier-kolthoff J.P."/>
            <person name="Ohm R.A."/>
            <person name="Otillar R.P."/>
            <person name="Pangilinan J."/>
            <person name="Peng Y."/>
            <person name="Rokas A."/>
            <person name="Rosa C.A."/>
            <person name="Scheuner C."/>
            <person name="Sibirny A.A."/>
            <person name="Slot J.C."/>
            <person name="Stielow J.B."/>
            <person name="Sun H."/>
            <person name="Kurtzman C.P."/>
            <person name="Blackwell M."/>
            <person name="Grigoriev I.V."/>
            <person name="Jeffries T.W."/>
        </authorList>
    </citation>
    <scope>NUCLEOTIDE SEQUENCE [LARGE SCALE GENOMIC DNA]</scope>
    <source>
        <strain evidence="18 19">NRRL YB-4993</strain>
    </source>
</reference>
<evidence type="ECO:0000256" key="9">
    <source>
        <dbReference type="ARBA" id="ARBA00022701"/>
    </source>
</evidence>
<evidence type="ECO:0000256" key="16">
    <source>
        <dbReference type="ARBA" id="ARBA00023328"/>
    </source>
</evidence>
<dbReference type="EMBL" id="LXTC01000001">
    <property type="protein sequence ID" value="OBA24358.1"/>
    <property type="molecule type" value="Genomic_DNA"/>
</dbReference>
<dbReference type="RefSeq" id="XP_018714839.1">
    <property type="nucleotide sequence ID" value="XM_018856966.1"/>
</dbReference>
<keyword evidence="7" id="KW-0963">Cytoplasm</keyword>
<keyword evidence="9" id="KW-0493">Microtubule</keyword>
<keyword evidence="14" id="KW-0539">Nucleus</keyword>
<evidence type="ECO:0000313" key="18">
    <source>
        <dbReference type="EMBL" id="OBA24358.1"/>
    </source>
</evidence>
<evidence type="ECO:0000256" key="1">
    <source>
        <dbReference type="ARBA" id="ARBA00004123"/>
    </source>
</evidence>
<dbReference type="GO" id="GO:0042729">
    <property type="term" value="C:DASH complex"/>
    <property type="evidence" value="ECO:0007669"/>
    <property type="project" value="InterPro"/>
</dbReference>
<dbReference type="GO" id="GO:1990023">
    <property type="term" value="C:mitotic spindle midzone"/>
    <property type="evidence" value="ECO:0007669"/>
    <property type="project" value="TreeGrafter"/>
</dbReference>
<keyword evidence="11" id="KW-0159">Chromosome partition</keyword>
<comment type="similarity">
    <text evidence="4">Belongs to the DASH complex DAD2 family.</text>
</comment>
<evidence type="ECO:0000256" key="10">
    <source>
        <dbReference type="ARBA" id="ARBA00022776"/>
    </source>
</evidence>
<dbReference type="OrthoDB" id="3230169at2759"/>
<evidence type="ECO:0000256" key="2">
    <source>
        <dbReference type="ARBA" id="ARBA00004186"/>
    </source>
</evidence>
<keyword evidence="12" id="KW-0995">Kinetochore</keyword>
<keyword evidence="19" id="KW-1185">Reference proteome</keyword>
<evidence type="ECO:0000256" key="5">
    <source>
        <dbReference type="ARBA" id="ARBA00020260"/>
    </source>
</evidence>
<comment type="subcellular location">
    <subcellularLocation>
        <location evidence="3">Chromosome</location>
        <location evidence="3">Centromere</location>
        <location evidence="3">Kinetochore</location>
    </subcellularLocation>
    <subcellularLocation>
        <location evidence="2">Cytoplasm</location>
        <location evidence="2">Cytoskeleton</location>
        <location evidence="2">Spindle</location>
    </subcellularLocation>
    <subcellularLocation>
        <location evidence="1">Nucleus</location>
    </subcellularLocation>
</comment>
<dbReference type="Proteomes" id="UP000092555">
    <property type="component" value="Unassembled WGS sequence"/>
</dbReference>
<evidence type="ECO:0000256" key="14">
    <source>
        <dbReference type="ARBA" id="ARBA00023242"/>
    </source>
</evidence>
<evidence type="ECO:0000256" key="17">
    <source>
        <dbReference type="ARBA" id="ARBA00030568"/>
    </source>
</evidence>
<comment type="caution">
    <text evidence="18">The sequence shown here is derived from an EMBL/GenBank/DDBJ whole genome shotgun (WGS) entry which is preliminary data.</text>
</comment>
<evidence type="ECO:0000256" key="4">
    <source>
        <dbReference type="ARBA" id="ARBA00005501"/>
    </source>
</evidence>
<keyword evidence="16" id="KW-0137">Centromere</keyword>
<organism evidence="18 19">
    <name type="scientific">Metschnikowia bicuspidata var. bicuspidata NRRL YB-4993</name>
    <dbReference type="NCBI Taxonomy" id="869754"/>
    <lineage>
        <taxon>Eukaryota</taxon>
        <taxon>Fungi</taxon>
        <taxon>Dikarya</taxon>
        <taxon>Ascomycota</taxon>
        <taxon>Saccharomycotina</taxon>
        <taxon>Pichiomycetes</taxon>
        <taxon>Metschnikowiaceae</taxon>
        <taxon>Metschnikowia</taxon>
    </lineage>
</organism>
<evidence type="ECO:0000256" key="7">
    <source>
        <dbReference type="ARBA" id="ARBA00022490"/>
    </source>
</evidence>
<evidence type="ECO:0000256" key="3">
    <source>
        <dbReference type="ARBA" id="ARBA00004629"/>
    </source>
</evidence>
<dbReference type="STRING" id="869754.A0A1A0HKM5"/>
<dbReference type="GO" id="GO:0005874">
    <property type="term" value="C:microtubule"/>
    <property type="evidence" value="ECO:0007669"/>
    <property type="project" value="UniProtKB-KW"/>
</dbReference>
<dbReference type="Pfam" id="PF08654">
    <property type="entry name" value="DASH_Dad2"/>
    <property type="match status" value="1"/>
</dbReference>
<keyword evidence="15" id="KW-0131">Cell cycle</keyword>
<gene>
    <name evidence="18" type="ORF">METBIDRAFT_38182</name>
</gene>
<keyword evidence="10" id="KW-0498">Mitosis</keyword>
<dbReference type="GO" id="GO:0044732">
    <property type="term" value="C:mitotic spindle pole body"/>
    <property type="evidence" value="ECO:0007669"/>
    <property type="project" value="TreeGrafter"/>
</dbReference>
<sequence length="103" mass="11699">MKNTLQQKIDEKARQLQELKEINRFTNILAQQLDEIEKKLEVMTDGSESVAYILSNWKNVASAISLASLGIANHASRVNDNNEPMPELLVRLNWSEDSDDIDT</sequence>
<evidence type="ECO:0000256" key="11">
    <source>
        <dbReference type="ARBA" id="ARBA00022829"/>
    </source>
</evidence>
<proteinExistence type="inferred from homology"/>
<dbReference type="GO" id="GO:0008608">
    <property type="term" value="P:attachment of spindle microtubules to kinetochore"/>
    <property type="evidence" value="ECO:0007669"/>
    <property type="project" value="TreeGrafter"/>
</dbReference>
<dbReference type="GO" id="GO:0051301">
    <property type="term" value="P:cell division"/>
    <property type="evidence" value="ECO:0007669"/>
    <property type="project" value="UniProtKB-KW"/>
</dbReference>
<dbReference type="GO" id="GO:0000278">
    <property type="term" value="P:mitotic cell cycle"/>
    <property type="evidence" value="ECO:0007669"/>
    <property type="project" value="InterPro"/>
</dbReference>
<evidence type="ECO:0000313" key="19">
    <source>
        <dbReference type="Proteomes" id="UP000092555"/>
    </source>
</evidence>
<accession>A0A1A0HKM5</accession>
<evidence type="ECO:0000256" key="13">
    <source>
        <dbReference type="ARBA" id="ARBA00023212"/>
    </source>
</evidence>
<keyword evidence="6" id="KW-0158">Chromosome</keyword>
<dbReference type="AlphaFoldDB" id="A0A1A0HKM5"/>
<dbReference type="PANTHER" id="PTHR28036:SF1">
    <property type="entry name" value="DASH COMPLEX SUBUNIT DAD2"/>
    <property type="match status" value="1"/>
</dbReference>
<protein>
    <recommendedName>
        <fullName evidence="5">DASH complex subunit DAD2</fullName>
    </recommendedName>
    <alternativeName>
        <fullName evidence="17">Outer kinetochore protein DAD2</fullName>
    </alternativeName>
</protein>
<dbReference type="InterPro" id="IPR013963">
    <property type="entry name" value="DASH_Dad2"/>
</dbReference>
<name>A0A1A0HKM5_9ASCO</name>
<dbReference type="PANTHER" id="PTHR28036">
    <property type="entry name" value="DASH COMPLEX SUBUNIT DAD2"/>
    <property type="match status" value="1"/>
</dbReference>